<gene>
    <name evidence="8" type="ORF">UFOPK1493_01737</name>
</gene>
<dbReference type="InterPro" id="IPR003593">
    <property type="entry name" value="AAA+_ATPase"/>
</dbReference>
<keyword evidence="2" id="KW-0813">Transport</keyword>
<evidence type="ECO:0000256" key="1">
    <source>
        <dbReference type="ARBA" id="ARBA00004202"/>
    </source>
</evidence>
<dbReference type="GO" id="GO:0005524">
    <property type="term" value="F:ATP binding"/>
    <property type="evidence" value="ECO:0007669"/>
    <property type="project" value="UniProtKB-KW"/>
</dbReference>
<evidence type="ECO:0000259" key="7">
    <source>
        <dbReference type="PROSITE" id="PS50893"/>
    </source>
</evidence>
<dbReference type="PROSITE" id="PS00211">
    <property type="entry name" value="ABC_TRANSPORTER_1"/>
    <property type="match status" value="1"/>
</dbReference>
<dbReference type="PANTHER" id="PTHR43297">
    <property type="entry name" value="OLIGOPEPTIDE TRANSPORT ATP-BINDING PROTEIN APPD"/>
    <property type="match status" value="1"/>
</dbReference>
<keyword evidence="5" id="KW-0067">ATP-binding</keyword>
<name>A0A6J6DAH3_9ZZZZ</name>
<dbReference type="PANTHER" id="PTHR43297:SF2">
    <property type="entry name" value="DIPEPTIDE TRANSPORT ATP-BINDING PROTEIN DPPD"/>
    <property type="match status" value="1"/>
</dbReference>
<keyword evidence="3" id="KW-1003">Cell membrane</keyword>
<dbReference type="Gene3D" id="3.40.50.300">
    <property type="entry name" value="P-loop containing nucleotide triphosphate hydrolases"/>
    <property type="match status" value="1"/>
</dbReference>
<dbReference type="InterPro" id="IPR017871">
    <property type="entry name" value="ABC_transporter-like_CS"/>
</dbReference>
<dbReference type="CDD" id="cd03257">
    <property type="entry name" value="ABC_NikE_OppD_transporters"/>
    <property type="match status" value="1"/>
</dbReference>
<keyword evidence="6" id="KW-0472">Membrane</keyword>
<reference evidence="8" key="1">
    <citation type="submission" date="2020-05" db="EMBL/GenBank/DDBJ databases">
        <authorList>
            <person name="Chiriac C."/>
            <person name="Salcher M."/>
            <person name="Ghai R."/>
            <person name="Kavagutti S V."/>
        </authorList>
    </citation>
    <scope>NUCLEOTIDE SEQUENCE</scope>
</reference>
<evidence type="ECO:0000256" key="5">
    <source>
        <dbReference type="ARBA" id="ARBA00022840"/>
    </source>
</evidence>
<dbReference type="NCBIfam" id="TIGR01727">
    <property type="entry name" value="oligo_HPY"/>
    <property type="match status" value="1"/>
</dbReference>
<evidence type="ECO:0000256" key="4">
    <source>
        <dbReference type="ARBA" id="ARBA00022741"/>
    </source>
</evidence>
<dbReference type="GO" id="GO:0016887">
    <property type="term" value="F:ATP hydrolysis activity"/>
    <property type="evidence" value="ECO:0007669"/>
    <property type="project" value="InterPro"/>
</dbReference>
<dbReference type="Pfam" id="PF08352">
    <property type="entry name" value="oligo_HPY"/>
    <property type="match status" value="1"/>
</dbReference>
<dbReference type="AlphaFoldDB" id="A0A6J6DAH3"/>
<protein>
    <submittedName>
        <fullName evidence="8">Unannotated protein</fullName>
    </submittedName>
</protein>
<sequence>MSVLELQGLSVTYRTEGGDVPAVRGVDLEIGAGDTVGLAGESGCGKSTIAAAVLRLLPTSARVEGRVLLGGEDVYAMKPGRLRAVRWTGAAIVFQGALHSLNPVHRIGAQIEEAIRVHGLGDAATARRRAADLLERVGIPASRADRYPHQLSGGQRQRVLIAIALACGPHLLIADEPTTALDVMVQAQVLDLLAELQRDEGLAMLFITHDLSVLTSACRRLAVMYAGRIVETGPAEDVVRLPSHPYTAALAGAFPTIGDPASRMRPSGLPGDPPDPAALPSGCPFHPRCNRAVEACSTTDVGLRVSAPGRAAACVHVEPA</sequence>
<dbReference type="SMART" id="SM00382">
    <property type="entry name" value="AAA"/>
    <property type="match status" value="1"/>
</dbReference>
<dbReference type="InterPro" id="IPR013563">
    <property type="entry name" value="Oligopep_ABC_C"/>
</dbReference>
<dbReference type="InterPro" id="IPR003439">
    <property type="entry name" value="ABC_transporter-like_ATP-bd"/>
</dbReference>
<evidence type="ECO:0000256" key="3">
    <source>
        <dbReference type="ARBA" id="ARBA00022475"/>
    </source>
</evidence>
<dbReference type="SUPFAM" id="SSF52540">
    <property type="entry name" value="P-loop containing nucleoside triphosphate hydrolases"/>
    <property type="match status" value="1"/>
</dbReference>
<evidence type="ECO:0000256" key="2">
    <source>
        <dbReference type="ARBA" id="ARBA00022448"/>
    </source>
</evidence>
<dbReference type="InterPro" id="IPR027417">
    <property type="entry name" value="P-loop_NTPase"/>
</dbReference>
<dbReference type="Pfam" id="PF00005">
    <property type="entry name" value="ABC_tran"/>
    <property type="match status" value="1"/>
</dbReference>
<dbReference type="FunFam" id="3.40.50.300:FF:000016">
    <property type="entry name" value="Oligopeptide ABC transporter ATP-binding component"/>
    <property type="match status" value="1"/>
</dbReference>
<keyword evidence="4" id="KW-0547">Nucleotide-binding</keyword>
<comment type="subcellular location">
    <subcellularLocation>
        <location evidence="1">Cell membrane</location>
        <topology evidence="1">Peripheral membrane protein</topology>
    </subcellularLocation>
</comment>
<dbReference type="PROSITE" id="PS50893">
    <property type="entry name" value="ABC_TRANSPORTER_2"/>
    <property type="match status" value="1"/>
</dbReference>
<dbReference type="GO" id="GO:0015833">
    <property type="term" value="P:peptide transport"/>
    <property type="evidence" value="ECO:0007669"/>
    <property type="project" value="InterPro"/>
</dbReference>
<evidence type="ECO:0000313" key="8">
    <source>
        <dbReference type="EMBL" id="CAB4560306.1"/>
    </source>
</evidence>
<dbReference type="InterPro" id="IPR050388">
    <property type="entry name" value="ABC_Ni/Peptide_Import"/>
</dbReference>
<dbReference type="EMBL" id="CAEZSR010000057">
    <property type="protein sequence ID" value="CAB4560306.1"/>
    <property type="molecule type" value="Genomic_DNA"/>
</dbReference>
<proteinExistence type="predicted"/>
<dbReference type="GO" id="GO:0005886">
    <property type="term" value="C:plasma membrane"/>
    <property type="evidence" value="ECO:0007669"/>
    <property type="project" value="UniProtKB-SubCell"/>
</dbReference>
<organism evidence="8">
    <name type="scientific">freshwater metagenome</name>
    <dbReference type="NCBI Taxonomy" id="449393"/>
    <lineage>
        <taxon>unclassified sequences</taxon>
        <taxon>metagenomes</taxon>
        <taxon>ecological metagenomes</taxon>
    </lineage>
</organism>
<evidence type="ECO:0000256" key="6">
    <source>
        <dbReference type="ARBA" id="ARBA00023136"/>
    </source>
</evidence>
<feature type="domain" description="ABC transporter" evidence="7">
    <location>
        <begin position="6"/>
        <end position="251"/>
    </location>
</feature>
<accession>A0A6J6DAH3</accession>